<name>A0A351PJN0_9GAMM</name>
<sequence>MLAIYLRLSQWAAISPVDGSLLITSRAEAKLWVLDPGSLEIIDDVSLDGIGHQISLEAY</sequence>
<proteinExistence type="predicted"/>
<comment type="caution">
    <text evidence="1">The sequence shown here is derived from an EMBL/GenBank/DDBJ whole genome shotgun (WGS) entry which is preliminary data.</text>
</comment>
<organism evidence="1 2">
    <name type="scientific">Marinobacter adhaerens</name>
    <dbReference type="NCBI Taxonomy" id="1033846"/>
    <lineage>
        <taxon>Bacteria</taxon>
        <taxon>Pseudomonadati</taxon>
        <taxon>Pseudomonadota</taxon>
        <taxon>Gammaproteobacteria</taxon>
        <taxon>Pseudomonadales</taxon>
        <taxon>Marinobacteraceae</taxon>
        <taxon>Marinobacter</taxon>
    </lineage>
</organism>
<dbReference type="Proteomes" id="UP000263489">
    <property type="component" value="Unassembled WGS sequence"/>
</dbReference>
<protein>
    <submittedName>
        <fullName evidence="1">Uncharacterized protein</fullName>
    </submittedName>
</protein>
<gene>
    <name evidence="1" type="ORF">DC045_22640</name>
</gene>
<evidence type="ECO:0000313" key="1">
    <source>
        <dbReference type="EMBL" id="HBC37048.1"/>
    </source>
</evidence>
<accession>A0A351PJN0</accession>
<dbReference type="AlphaFoldDB" id="A0A351PJN0"/>
<dbReference type="EMBL" id="DNNA01000341">
    <property type="protein sequence ID" value="HBC37048.1"/>
    <property type="molecule type" value="Genomic_DNA"/>
</dbReference>
<reference evidence="1 2" key="1">
    <citation type="journal article" date="2018" name="Nat. Biotechnol.">
        <title>A standardized bacterial taxonomy based on genome phylogeny substantially revises the tree of life.</title>
        <authorList>
            <person name="Parks D.H."/>
            <person name="Chuvochina M."/>
            <person name="Waite D.W."/>
            <person name="Rinke C."/>
            <person name="Skarshewski A."/>
            <person name="Chaumeil P.A."/>
            <person name="Hugenholtz P."/>
        </authorList>
    </citation>
    <scope>NUCLEOTIDE SEQUENCE [LARGE SCALE GENOMIC DNA]</scope>
    <source>
        <strain evidence="1">UBA9380</strain>
    </source>
</reference>
<evidence type="ECO:0000313" key="2">
    <source>
        <dbReference type="Proteomes" id="UP000263489"/>
    </source>
</evidence>